<feature type="transmembrane region" description="Helical" evidence="1">
    <location>
        <begin position="404"/>
        <end position="423"/>
    </location>
</feature>
<evidence type="ECO:0000256" key="1">
    <source>
        <dbReference type="SAM" id="Phobius"/>
    </source>
</evidence>
<gene>
    <name evidence="2" type="ORF">METZ01_LOCUS76978</name>
</gene>
<sequence>VFYKRYFNKFQAELKQFASQVLNAGWSHSTTRSFLFSLLLVLLISAVHLNPGLSVRFRLGEEQVRHWLWYFTADEYKSPSIPLVVLDLYTSETFNASEELYDERYQSYELSRSMTLFCRLGATKVIFDTFLDKDSWMGRHLLSTPDDLKELIKALNCFKEVFLPVRDKPENSFIYPLEPIRDLKQVKYVHVNTMNSRLYEPLQLFVDEKMSISFPYSAVAMVKAIQPDWTIDISRYPHQKLPLQFGYHPRAFPRASYKELSQLLEVMDLMGPEELKELYPVYFKDAELPDFVLVGYTHDSTDQHDLPYTKAGPIYLTHSPSSEGSEGSFGESARETQGIGEEPPVLFTPGLYAILSTASTLAEGDLPLYPFHDWLLAGVLLLGLIFWFSVEWGRNLDSNAGRLLFFLMLTLAFLVVYGVTFLYEVYVPLFLPLIGLMGCLVMSGILYRRELIRKLVRNYGSVQGEEKQGSSAQKHEVQQPLIIHQAQAALDLQTDPYGILISKIDLVECWIQYLGLLMLSDYIYHQHQYSPIPSDNWRFSLKRTSLGHYLGAISQFGKNFSDDVEAERSFFPQFYHLLTGMGSKKKKQQPFEAALERIVGIRNHWKHEKSSSNPRDEIESTLVELNEIQEKMNESLRFLTDYSLIRPIKIREVTEDQQTWQGQFYNGNYCGLGEIKTANQLSTEDFYLYSHHRVGELQGSALKLSPWIIGQECKFHHREELFFYSGVNKNQCVYSGLTKHCSPTI</sequence>
<keyword evidence="1" id="KW-0812">Transmembrane</keyword>
<dbReference type="AlphaFoldDB" id="A0A381U804"/>
<protein>
    <recommendedName>
        <fullName evidence="3">CHASE2 domain-containing protein</fullName>
    </recommendedName>
</protein>
<proteinExistence type="predicted"/>
<keyword evidence="1" id="KW-0472">Membrane</keyword>
<feature type="non-terminal residue" evidence="2">
    <location>
        <position position="1"/>
    </location>
</feature>
<evidence type="ECO:0000313" key="2">
    <source>
        <dbReference type="EMBL" id="SVA24124.1"/>
    </source>
</evidence>
<dbReference type="EMBL" id="UINC01005878">
    <property type="protein sequence ID" value="SVA24124.1"/>
    <property type="molecule type" value="Genomic_DNA"/>
</dbReference>
<name>A0A381U804_9ZZZZ</name>
<feature type="transmembrane region" description="Helical" evidence="1">
    <location>
        <begin position="34"/>
        <end position="53"/>
    </location>
</feature>
<feature type="non-terminal residue" evidence="2">
    <location>
        <position position="745"/>
    </location>
</feature>
<organism evidence="2">
    <name type="scientific">marine metagenome</name>
    <dbReference type="NCBI Taxonomy" id="408172"/>
    <lineage>
        <taxon>unclassified sequences</taxon>
        <taxon>metagenomes</taxon>
        <taxon>ecological metagenomes</taxon>
    </lineage>
</organism>
<reference evidence="2" key="1">
    <citation type="submission" date="2018-05" db="EMBL/GenBank/DDBJ databases">
        <authorList>
            <person name="Lanie J.A."/>
            <person name="Ng W.-L."/>
            <person name="Kazmierczak K.M."/>
            <person name="Andrzejewski T.M."/>
            <person name="Davidsen T.M."/>
            <person name="Wayne K.J."/>
            <person name="Tettelin H."/>
            <person name="Glass J.I."/>
            <person name="Rusch D."/>
            <person name="Podicherti R."/>
            <person name="Tsui H.-C.T."/>
            <person name="Winkler M.E."/>
        </authorList>
    </citation>
    <scope>NUCLEOTIDE SEQUENCE</scope>
</reference>
<evidence type="ECO:0008006" key="3">
    <source>
        <dbReference type="Google" id="ProtNLM"/>
    </source>
</evidence>
<keyword evidence="1" id="KW-1133">Transmembrane helix</keyword>
<feature type="transmembrane region" description="Helical" evidence="1">
    <location>
        <begin position="429"/>
        <end position="447"/>
    </location>
</feature>
<accession>A0A381U804</accession>
<feature type="transmembrane region" description="Helical" evidence="1">
    <location>
        <begin position="374"/>
        <end position="392"/>
    </location>
</feature>